<organism evidence="1 2">
    <name type="scientific">Jimgerdemannia flammicorona</name>
    <dbReference type="NCBI Taxonomy" id="994334"/>
    <lineage>
        <taxon>Eukaryota</taxon>
        <taxon>Fungi</taxon>
        <taxon>Fungi incertae sedis</taxon>
        <taxon>Mucoromycota</taxon>
        <taxon>Mucoromycotina</taxon>
        <taxon>Endogonomycetes</taxon>
        <taxon>Endogonales</taxon>
        <taxon>Endogonaceae</taxon>
        <taxon>Jimgerdemannia</taxon>
    </lineage>
</organism>
<dbReference type="OrthoDB" id="9973008at2759"/>
<sequence>MSDTPLYNFSVVPPQTSTLHLLVHQHQAPTTYIFTPFLPVTQPPVHTLLDFLGGPDYDPSTNPHREPFDRAIRFFRAVLHHLEHTLRLVHYKFVIIPSNPNSPVTVATENSSYPPQQAPPFYLEVLTSHRTRFPVPTLNCISCDSKSEVARASALSLPTGAGPVSSSLIRLWLDANARPMYIVTPSRHVERLSECTDDEIFHIYHSGCLLLLNEFALLTAQGQEPPRVPYSRMTLNHGNARNVEHLHLKIRLTERDFKRIKKAWDADRRASFDRLAGGLYKRDERLKKVKNGSGKGPLAYPYHRKNAMDLPDVISAELRAGCRLPPPGQHPVCLGNGRESDRNGTNDILDFVAVLELVGTRPSLSKLRRLSSLLTEARLYDPDLARFWKRVTISIIYLSKSESEIYTDTLATALSNMTGLEEPLPKNDYATLHLSSNSFAEFILRVR</sequence>
<dbReference type="EMBL" id="RBNI01004900">
    <property type="protein sequence ID" value="RUP47156.1"/>
    <property type="molecule type" value="Genomic_DNA"/>
</dbReference>
<dbReference type="Proteomes" id="UP000268093">
    <property type="component" value="Unassembled WGS sequence"/>
</dbReference>
<dbReference type="AlphaFoldDB" id="A0A433D8G1"/>
<keyword evidence="2" id="KW-1185">Reference proteome</keyword>
<accession>A0A433D8G1</accession>
<evidence type="ECO:0000313" key="2">
    <source>
        <dbReference type="Proteomes" id="UP000268093"/>
    </source>
</evidence>
<proteinExistence type="predicted"/>
<gene>
    <name evidence="1" type="ORF">BC936DRAFT_146073</name>
</gene>
<name>A0A433D8G1_9FUNG</name>
<protein>
    <submittedName>
        <fullName evidence="1">Uncharacterized protein</fullName>
    </submittedName>
</protein>
<evidence type="ECO:0000313" key="1">
    <source>
        <dbReference type="EMBL" id="RUP47156.1"/>
    </source>
</evidence>
<comment type="caution">
    <text evidence="1">The sequence shown here is derived from an EMBL/GenBank/DDBJ whole genome shotgun (WGS) entry which is preliminary data.</text>
</comment>
<reference evidence="1 2" key="1">
    <citation type="journal article" date="2018" name="New Phytol.">
        <title>Phylogenomics of Endogonaceae and evolution of mycorrhizas within Mucoromycota.</title>
        <authorList>
            <person name="Chang Y."/>
            <person name="Desiro A."/>
            <person name="Na H."/>
            <person name="Sandor L."/>
            <person name="Lipzen A."/>
            <person name="Clum A."/>
            <person name="Barry K."/>
            <person name="Grigoriev I.V."/>
            <person name="Martin F.M."/>
            <person name="Stajich J.E."/>
            <person name="Smith M.E."/>
            <person name="Bonito G."/>
            <person name="Spatafora J.W."/>
        </authorList>
    </citation>
    <scope>NUCLEOTIDE SEQUENCE [LARGE SCALE GENOMIC DNA]</scope>
    <source>
        <strain evidence="1 2">GMNB39</strain>
    </source>
</reference>